<sequence>MLPGMILVGWTMLRGSCKRLQHLIEHPEKFGMSPSKEILFYGPAGCGKTLLAKALANECQANFISVKGPELLAVFDSIATQRGSSVGNAGGVADRVLNQLLTDGWHKCQENNKASRYQIFKACLRKSPVSKDVNLRALAKYTQGISGTDITEICQHSCKYAIRENIEKYLEFFRIGGTTNCISIIMEIVEVVHDDCKDDMVKCAMEDGWVKPSMCQNNFTYKPVQDEIHGALFPASEDEAMEVEHLLLEPQIEKDLSNNIMLMGSEHSKECLAIEDFTFAVDYTDCKADFGKNYSDAALIRKHEFVDSMLQGVKEGNLHGQSKICSIYPELLWDNDCAESLQVKCASQNTSCIRNFKSDFQTKSIGIHSDAGEFSDLSNPLNSPYDAASPDRDALFFDDVSTDQLPDVFRSTLGWDTSMEGKQSLEHHILFEFQNLTEINKFSSSSQCSSMPNEIDDEMIWIPKNLFEEASCPFGSIFDTTKLVVGIGAEKPVQCGGDVRVGNFSETHMTDLGDEDSAVITNKRLRKPTRRYIEETSDLKSRCCRETRGLVIQKQRGLHASRVQHRKNAAVMGNETIISKDEFLTADESRATYALRFPKSELRNNASEDCTRTVRNEKSGIRRKHHRLWTLPEVMKLIEGVSHYGVGRWTDIKRLLFATSAFRTSVDLKDKWRNLLRASAAQLHDRKQVGPHKKHVTPPIPQYVMRRIRELSAIHPYPRERKPRALLISSNPVFSRSNDNSSSSGGDDELTEDT</sequence>
<comment type="caution">
    <text evidence="5">The sequence shown here is derived from an EMBL/GenBank/DDBJ whole genome shotgun (WGS) entry which is preliminary data.</text>
</comment>
<proteinExistence type="predicted"/>
<dbReference type="PANTHER" id="PTHR47122">
    <property type="entry name" value="MYB-LIKE DNA-BINDING DOMAIN CONTAINING PROTEIN, EXPRESSED"/>
    <property type="match status" value="1"/>
</dbReference>
<keyword evidence="1" id="KW-0238">DNA-binding</keyword>
<dbReference type="PROSITE" id="PS50090">
    <property type="entry name" value="MYB_LIKE"/>
    <property type="match status" value="1"/>
</dbReference>
<protein>
    <recommendedName>
        <fullName evidence="7">Myb-like domain-containing protein</fullName>
    </recommendedName>
</protein>
<dbReference type="SUPFAM" id="SSF46689">
    <property type="entry name" value="Homeodomain-like"/>
    <property type="match status" value="1"/>
</dbReference>
<dbReference type="InterPro" id="IPR027417">
    <property type="entry name" value="P-loop_NTPase"/>
</dbReference>
<feature type="domain" description="Myb-like" evidence="3">
    <location>
        <begin position="629"/>
        <end position="676"/>
    </location>
</feature>
<dbReference type="Gene3D" id="6.10.20.150">
    <property type="match status" value="1"/>
</dbReference>
<dbReference type="GO" id="GO:0005524">
    <property type="term" value="F:ATP binding"/>
    <property type="evidence" value="ECO:0007669"/>
    <property type="project" value="InterPro"/>
</dbReference>
<dbReference type="PANTHER" id="PTHR47122:SF8">
    <property type="entry name" value="MYB-LIKE DOMAIN-CONTAINING PROTEIN"/>
    <property type="match status" value="1"/>
</dbReference>
<organism evidence="5 6">
    <name type="scientific">Ensete ventricosum</name>
    <name type="common">Abyssinian banana</name>
    <name type="synonym">Musa ensete</name>
    <dbReference type="NCBI Taxonomy" id="4639"/>
    <lineage>
        <taxon>Eukaryota</taxon>
        <taxon>Viridiplantae</taxon>
        <taxon>Streptophyta</taxon>
        <taxon>Embryophyta</taxon>
        <taxon>Tracheophyta</taxon>
        <taxon>Spermatophyta</taxon>
        <taxon>Magnoliopsida</taxon>
        <taxon>Liliopsida</taxon>
        <taxon>Zingiberales</taxon>
        <taxon>Musaceae</taxon>
        <taxon>Ensete</taxon>
    </lineage>
</organism>
<dbReference type="PROSITE" id="PS51294">
    <property type="entry name" value="HTH_MYB"/>
    <property type="match status" value="1"/>
</dbReference>
<evidence type="ECO:0000313" key="5">
    <source>
        <dbReference type="EMBL" id="KAJ8506371.1"/>
    </source>
</evidence>
<dbReference type="Pfam" id="PF00004">
    <property type="entry name" value="AAA"/>
    <property type="match status" value="1"/>
</dbReference>
<dbReference type="Proteomes" id="UP001222027">
    <property type="component" value="Unassembled WGS sequence"/>
</dbReference>
<accession>A0AAV8RTA8</accession>
<evidence type="ECO:0000259" key="4">
    <source>
        <dbReference type="PROSITE" id="PS51294"/>
    </source>
</evidence>
<dbReference type="Gene3D" id="3.40.50.300">
    <property type="entry name" value="P-loop containing nucleotide triphosphate hydrolases"/>
    <property type="match status" value="1"/>
</dbReference>
<dbReference type="Gene3D" id="1.10.246.220">
    <property type="match status" value="1"/>
</dbReference>
<dbReference type="InterPro" id="IPR003959">
    <property type="entry name" value="ATPase_AAA_core"/>
</dbReference>
<dbReference type="CDD" id="cd11660">
    <property type="entry name" value="SANT_TRF"/>
    <property type="match status" value="1"/>
</dbReference>
<evidence type="ECO:0000256" key="2">
    <source>
        <dbReference type="SAM" id="MobiDB-lite"/>
    </source>
</evidence>
<gene>
    <name evidence="5" type="ORF">OPV22_007257</name>
</gene>
<evidence type="ECO:0000259" key="3">
    <source>
        <dbReference type="PROSITE" id="PS50090"/>
    </source>
</evidence>
<dbReference type="GO" id="GO:0003677">
    <property type="term" value="F:DNA binding"/>
    <property type="evidence" value="ECO:0007669"/>
    <property type="project" value="UniProtKB-KW"/>
</dbReference>
<name>A0AAV8RTA8_ENSVE</name>
<dbReference type="InterPro" id="IPR009057">
    <property type="entry name" value="Homeodomain-like_sf"/>
</dbReference>
<evidence type="ECO:0000256" key="1">
    <source>
        <dbReference type="ARBA" id="ARBA00023125"/>
    </source>
</evidence>
<feature type="region of interest" description="Disordered" evidence="2">
    <location>
        <begin position="729"/>
        <end position="754"/>
    </location>
</feature>
<dbReference type="EMBL" id="JAQQAF010000002">
    <property type="protein sequence ID" value="KAJ8506371.1"/>
    <property type="molecule type" value="Genomic_DNA"/>
</dbReference>
<dbReference type="SMART" id="SM00717">
    <property type="entry name" value="SANT"/>
    <property type="match status" value="1"/>
</dbReference>
<dbReference type="InterPro" id="IPR041569">
    <property type="entry name" value="AAA_lid_3"/>
</dbReference>
<dbReference type="Pfam" id="PF00249">
    <property type="entry name" value="Myb_DNA-binding"/>
    <property type="match status" value="1"/>
</dbReference>
<dbReference type="Pfam" id="PF17862">
    <property type="entry name" value="AAA_lid_3"/>
    <property type="match status" value="1"/>
</dbReference>
<dbReference type="SUPFAM" id="SSF52540">
    <property type="entry name" value="P-loop containing nucleoside triphosphate hydrolases"/>
    <property type="match status" value="1"/>
</dbReference>
<dbReference type="InterPro" id="IPR017930">
    <property type="entry name" value="Myb_dom"/>
</dbReference>
<dbReference type="InterPro" id="IPR001005">
    <property type="entry name" value="SANT/Myb"/>
</dbReference>
<evidence type="ECO:0008006" key="7">
    <source>
        <dbReference type="Google" id="ProtNLM"/>
    </source>
</evidence>
<reference evidence="5 6" key="1">
    <citation type="submission" date="2022-12" db="EMBL/GenBank/DDBJ databases">
        <title>Chromosome-scale assembly of the Ensete ventricosum genome.</title>
        <authorList>
            <person name="Dussert Y."/>
            <person name="Stocks J."/>
            <person name="Wendawek A."/>
            <person name="Woldeyes F."/>
            <person name="Nichols R.A."/>
            <person name="Borrell J.S."/>
        </authorList>
    </citation>
    <scope>NUCLEOTIDE SEQUENCE [LARGE SCALE GENOMIC DNA]</scope>
    <source>
        <strain evidence="6">cv. Maze</strain>
        <tissue evidence="5">Seeds</tissue>
    </source>
</reference>
<dbReference type="AlphaFoldDB" id="A0AAV8RTA8"/>
<dbReference type="GO" id="GO:0016887">
    <property type="term" value="F:ATP hydrolysis activity"/>
    <property type="evidence" value="ECO:0007669"/>
    <property type="project" value="InterPro"/>
</dbReference>
<keyword evidence="6" id="KW-1185">Reference proteome</keyword>
<feature type="domain" description="HTH myb-type" evidence="4">
    <location>
        <begin position="621"/>
        <end position="680"/>
    </location>
</feature>
<evidence type="ECO:0000313" key="6">
    <source>
        <dbReference type="Proteomes" id="UP001222027"/>
    </source>
</evidence>